<organism evidence="1 2">
    <name type="scientific">Trichococcus shcherbakoviae subsp. psychrophilus</name>
    <dbReference type="NCBI Taxonomy" id="2585775"/>
    <lineage>
        <taxon>Bacteria</taxon>
        <taxon>Bacillati</taxon>
        <taxon>Bacillota</taxon>
        <taxon>Bacilli</taxon>
        <taxon>Lactobacillales</taxon>
        <taxon>Carnobacteriaceae</taxon>
        <taxon>Trichococcus</taxon>
    </lineage>
</organism>
<reference evidence="1 2" key="1">
    <citation type="submission" date="2019-06" db="EMBL/GenBank/DDBJ databases">
        <title>Description Trichococcus psychrophilus sp. nov., isolated from a cold spring, by genomic and phenotypic analyses.</title>
        <authorList>
            <person name="Zakharyuk A."/>
        </authorList>
    </citation>
    <scope>NUCLEOTIDE SEQUENCE [LARGE SCALE GENOMIC DNA]</scope>
    <source>
        <strain evidence="1 2">SKBG</strain>
    </source>
</reference>
<sequence>MENKLVKSFSETILNDDLKAISGELLEASLDSIVDSEVLQKVPIVGTLLAIGKTGMILKNRNLIRQTLQFMHELNNRSIDEEKKVEFSERIQAGDKRAQEEIERIMLILDSTIDLEKSIILARLVAAYINEIISYAEFHELTDILNRFYLSDKQMLLQIRTSIITDSIGQEIYRVERLTGMGLIDATLKMVSFSNEVGRQDKYVSISSIGMLFCDIGFSGDRV</sequence>
<name>A0A5C5E7F9_9LACT</name>
<proteinExistence type="predicted"/>
<protein>
    <submittedName>
        <fullName evidence="1">Uncharacterized protein</fullName>
    </submittedName>
</protein>
<keyword evidence="2" id="KW-1185">Reference proteome</keyword>
<evidence type="ECO:0000313" key="2">
    <source>
        <dbReference type="Proteomes" id="UP000313395"/>
    </source>
</evidence>
<dbReference type="RefSeq" id="WP_140186513.1">
    <property type="nucleotide sequence ID" value="NZ_VENO01000003.1"/>
</dbReference>
<dbReference type="Proteomes" id="UP000313395">
    <property type="component" value="Unassembled WGS sequence"/>
</dbReference>
<dbReference type="AlphaFoldDB" id="A0A5C5E7F9"/>
<accession>A0A5C5E7F9</accession>
<gene>
    <name evidence="1" type="ORF">FHK04_09665</name>
</gene>
<evidence type="ECO:0000313" key="1">
    <source>
        <dbReference type="EMBL" id="TNV68470.1"/>
    </source>
</evidence>
<dbReference type="EMBL" id="VENO01000003">
    <property type="protein sequence ID" value="TNV68470.1"/>
    <property type="molecule type" value="Genomic_DNA"/>
</dbReference>
<comment type="caution">
    <text evidence="1">The sequence shown here is derived from an EMBL/GenBank/DDBJ whole genome shotgun (WGS) entry which is preliminary data.</text>
</comment>